<reference evidence="4 5" key="1">
    <citation type="submission" date="2018-12" db="EMBL/GenBank/DDBJ databases">
        <title>A novel vanA-carrying plasmid in a clinical isolate of Enterococcus avium.</title>
        <authorList>
            <person name="Bernasconi O.J."/>
            <person name="Luzzaro F."/>
            <person name="Endimiani A."/>
        </authorList>
    </citation>
    <scope>NUCLEOTIDE SEQUENCE [LARGE SCALE GENOMIC DNA]</scope>
    <source>
        <strain evidence="4 5">LC0559/18</strain>
    </source>
</reference>
<dbReference type="InterPro" id="IPR036388">
    <property type="entry name" value="WH-like_DNA-bd_sf"/>
</dbReference>
<dbReference type="Proteomes" id="UP001264335">
    <property type="component" value="Unassembled WGS sequence"/>
</dbReference>
<evidence type="ECO:0000313" key="3">
    <source>
        <dbReference type="EMBL" id="MDT2514523.1"/>
    </source>
</evidence>
<dbReference type="GO" id="GO:0003677">
    <property type="term" value="F:DNA binding"/>
    <property type="evidence" value="ECO:0007669"/>
    <property type="project" value="InterPro"/>
</dbReference>
<dbReference type="Proteomes" id="UP001260773">
    <property type="component" value="Unassembled WGS sequence"/>
</dbReference>
<accession>A0A437UI69</accession>
<evidence type="ECO:0000313" key="6">
    <source>
        <dbReference type="Proteomes" id="UP001264335"/>
    </source>
</evidence>
<dbReference type="Proteomes" id="UP000288388">
    <property type="component" value="Unassembled WGS sequence"/>
</dbReference>
<reference evidence="2 6" key="2">
    <citation type="submission" date="2023-03" db="EMBL/GenBank/DDBJ databases">
        <authorList>
            <person name="Shen W."/>
            <person name="Cai J."/>
        </authorList>
    </citation>
    <scope>NUCLEOTIDE SEQUENCE</scope>
    <source>
        <strain evidence="2">P33-2</strain>
        <strain evidence="3 6">Y2</strain>
    </source>
</reference>
<dbReference type="Pfam" id="PF01418">
    <property type="entry name" value="HTH_6"/>
    <property type="match status" value="1"/>
</dbReference>
<dbReference type="GO" id="GO:1901135">
    <property type="term" value="P:carbohydrate derivative metabolic process"/>
    <property type="evidence" value="ECO:0007669"/>
    <property type="project" value="InterPro"/>
</dbReference>
<dbReference type="SUPFAM" id="SSF46689">
    <property type="entry name" value="Homeodomain-like"/>
    <property type="match status" value="1"/>
</dbReference>
<evidence type="ECO:0000313" key="4">
    <source>
        <dbReference type="EMBL" id="RVU93327.1"/>
    </source>
</evidence>
<protein>
    <submittedName>
        <fullName evidence="4">MurR/RpiR family transcriptional regulator</fullName>
    </submittedName>
</protein>
<dbReference type="AlphaFoldDB" id="A0A437UI69"/>
<name>A0A437UI69_ENTAV</name>
<comment type="caution">
    <text evidence="4">The sequence shown here is derived from an EMBL/GenBank/DDBJ whole genome shotgun (WGS) entry which is preliminary data.</text>
</comment>
<dbReference type="SUPFAM" id="SSF53697">
    <property type="entry name" value="SIS domain"/>
    <property type="match status" value="1"/>
</dbReference>
<evidence type="ECO:0000313" key="5">
    <source>
        <dbReference type="Proteomes" id="UP000288388"/>
    </source>
</evidence>
<dbReference type="InterPro" id="IPR000281">
    <property type="entry name" value="HTH_RpiR"/>
</dbReference>
<dbReference type="PROSITE" id="PS51071">
    <property type="entry name" value="HTH_RPIR"/>
    <property type="match status" value="1"/>
</dbReference>
<gene>
    <name evidence="4" type="ORF">EK398_23220</name>
    <name evidence="2" type="ORF">P7D43_19125</name>
    <name evidence="3" type="ORF">P7D79_09795</name>
</gene>
<dbReference type="GO" id="GO:0003700">
    <property type="term" value="F:DNA-binding transcription factor activity"/>
    <property type="evidence" value="ECO:0007669"/>
    <property type="project" value="InterPro"/>
</dbReference>
<organism evidence="4 5">
    <name type="scientific">Enterococcus avium</name>
    <name type="common">Streptococcus avium</name>
    <dbReference type="NCBI Taxonomy" id="33945"/>
    <lineage>
        <taxon>Bacteria</taxon>
        <taxon>Bacillati</taxon>
        <taxon>Bacillota</taxon>
        <taxon>Bacilli</taxon>
        <taxon>Lactobacillales</taxon>
        <taxon>Enterococcaceae</taxon>
        <taxon>Enterococcus</taxon>
    </lineage>
</organism>
<dbReference type="Gene3D" id="3.40.50.10490">
    <property type="entry name" value="Glucose-6-phosphate isomerase like protein, domain 1"/>
    <property type="match status" value="1"/>
</dbReference>
<dbReference type="EMBL" id="JARPWH010000108">
    <property type="protein sequence ID" value="MDT2404482.1"/>
    <property type="molecule type" value="Genomic_DNA"/>
</dbReference>
<proteinExistence type="predicted"/>
<dbReference type="GO" id="GO:0097367">
    <property type="term" value="F:carbohydrate derivative binding"/>
    <property type="evidence" value="ECO:0007669"/>
    <property type="project" value="InterPro"/>
</dbReference>
<dbReference type="EMBL" id="RYZS01000002">
    <property type="protein sequence ID" value="RVU93327.1"/>
    <property type="molecule type" value="Genomic_DNA"/>
</dbReference>
<evidence type="ECO:0000259" key="1">
    <source>
        <dbReference type="PROSITE" id="PS51071"/>
    </source>
</evidence>
<feature type="domain" description="HTH rpiR-type" evidence="1">
    <location>
        <begin position="1"/>
        <end position="71"/>
    </location>
</feature>
<dbReference type="PANTHER" id="PTHR30514">
    <property type="entry name" value="GLUCOKINASE"/>
    <property type="match status" value="1"/>
</dbReference>
<dbReference type="PANTHER" id="PTHR30514:SF1">
    <property type="entry name" value="HTH-TYPE TRANSCRIPTIONAL REGULATOR HEXR-RELATED"/>
    <property type="match status" value="1"/>
</dbReference>
<dbReference type="EMBL" id="JARPWY010000022">
    <property type="protein sequence ID" value="MDT2514523.1"/>
    <property type="molecule type" value="Genomic_DNA"/>
</dbReference>
<dbReference type="InterPro" id="IPR047640">
    <property type="entry name" value="RpiR-like"/>
</dbReference>
<dbReference type="InterPro" id="IPR046348">
    <property type="entry name" value="SIS_dom_sf"/>
</dbReference>
<dbReference type="Gene3D" id="1.10.10.10">
    <property type="entry name" value="Winged helix-like DNA-binding domain superfamily/Winged helix DNA-binding domain"/>
    <property type="match status" value="1"/>
</dbReference>
<sequence length="238" mass="27685">MKIQLDRLNDLEIKIHNRLIKESQSQPNLTITEAAKLTEVSPSKISKLVKKMGFSGYKEYFRFLTGKELIKQKKLNSEFARIQNFMENFDESSVDYLADLIQQSDKILLFGYGPTNFCMEYFEYKLNFTLNKNVIRVSQPSLIPDLLTENSLLLIFSVAGKFASFDPLFEEAKKHHAKSLLVMEEMNTNLSLDASEIIFLTKSHQDEQLKSHEKTRTILLMYIEEVVRKLSINKEDDR</sequence>
<dbReference type="RefSeq" id="WP_048719490.1">
    <property type="nucleotide sequence ID" value="NZ_JADPDV010000019.1"/>
</dbReference>
<dbReference type="InterPro" id="IPR009057">
    <property type="entry name" value="Homeodomain-like_sf"/>
</dbReference>
<evidence type="ECO:0000313" key="2">
    <source>
        <dbReference type="EMBL" id="MDT2404482.1"/>
    </source>
</evidence>